<dbReference type="InterPro" id="IPR002575">
    <property type="entry name" value="Aminoglycoside_PTrfase"/>
</dbReference>
<dbReference type="SUPFAM" id="SSF56112">
    <property type="entry name" value="Protein kinase-like (PK-like)"/>
    <property type="match status" value="1"/>
</dbReference>
<evidence type="ECO:0000313" key="3">
    <source>
        <dbReference type="Proteomes" id="UP000288859"/>
    </source>
</evidence>
<organism evidence="2 3">
    <name type="scientific">Exophiala mesophila</name>
    <name type="common">Black yeast-like fungus</name>
    <dbReference type="NCBI Taxonomy" id="212818"/>
    <lineage>
        <taxon>Eukaryota</taxon>
        <taxon>Fungi</taxon>
        <taxon>Dikarya</taxon>
        <taxon>Ascomycota</taxon>
        <taxon>Pezizomycotina</taxon>
        <taxon>Eurotiomycetes</taxon>
        <taxon>Chaetothyriomycetidae</taxon>
        <taxon>Chaetothyriales</taxon>
        <taxon>Herpotrichiellaceae</taxon>
        <taxon>Exophiala</taxon>
    </lineage>
</organism>
<dbReference type="Proteomes" id="UP000288859">
    <property type="component" value="Unassembled WGS sequence"/>
</dbReference>
<feature type="domain" description="Aminoglycoside phosphotransferase" evidence="1">
    <location>
        <begin position="54"/>
        <end position="219"/>
    </location>
</feature>
<protein>
    <recommendedName>
        <fullName evidence="1">Aminoglycoside phosphotransferase domain-containing protein</fullName>
    </recommendedName>
</protein>
<comment type="caution">
    <text evidence="2">The sequence shown here is derived from an EMBL/GenBank/DDBJ whole genome shotgun (WGS) entry which is preliminary data.</text>
</comment>
<name>A0A438MWG3_EXOME</name>
<accession>A0A438MWG3</accession>
<dbReference type="Gene3D" id="3.90.1200.10">
    <property type="match status" value="1"/>
</dbReference>
<gene>
    <name evidence="2" type="ORF">B0A52_08236</name>
</gene>
<dbReference type="PANTHER" id="PTHR21310">
    <property type="entry name" value="AMINOGLYCOSIDE PHOSPHOTRANSFERASE-RELATED-RELATED"/>
    <property type="match status" value="1"/>
</dbReference>
<dbReference type="OrthoDB" id="2906425at2759"/>
<dbReference type="InterPro" id="IPR011009">
    <property type="entry name" value="Kinase-like_dom_sf"/>
</dbReference>
<proteinExistence type="predicted"/>
<dbReference type="PANTHER" id="PTHR21310:SF58">
    <property type="entry name" value="AMINOGLYCOSIDE PHOSPHOTRANSFERASE DOMAIN-CONTAINING PROTEIN"/>
    <property type="match status" value="1"/>
</dbReference>
<dbReference type="Pfam" id="PF01636">
    <property type="entry name" value="APH"/>
    <property type="match status" value="1"/>
</dbReference>
<reference evidence="2 3" key="1">
    <citation type="submission" date="2017-03" db="EMBL/GenBank/DDBJ databases">
        <title>Genomes of endolithic fungi from Antarctica.</title>
        <authorList>
            <person name="Coleine C."/>
            <person name="Masonjones S."/>
            <person name="Stajich J.E."/>
        </authorList>
    </citation>
    <scope>NUCLEOTIDE SEQUENCE [LARGE SCALE GENOMIC DNA]</scope>
    <source>
        <strain evidence="2 3">CCFEE 6314</strain>
    </source>
</reference>
<dbReference type="EMBL" id="NAJM01000041">
    <property type="protein sequence ID" value="RVX68097.1"/>
    <property type="molecule type" value="Genomic_DNA"/>
</dbReference>
<evidence type="ECO:0000313" key="2">
    <source>
        <dbReference type="EMBL" id="RVX68097.1"/>
    </source>
</evidence>
<dbReference type="AlphaFoldDB" id="A0A438MWG3"/>
<evidence type="ECO:0000259" key="1">
    <source>
        <dbReference type="Pfam" id="PF01636"/>
    </source>
</evidence>
<dbReference type="CDD" id="cd05120">
    <property type="entry name" value="APH_ChoK_like"/>
    <property type="match status" value="1"/>
</dbReference>
<sequence>MESHAPWTQEKLDSAFEEQSKKEPSAIFLNSFGRRVFRYEGRIIKYGEPVDLHEAQALAFVKQSGLNIPVPQLYSSSSSGEIKVIEMQVIEGDTLDKVWDGLTEQERLSYAQQLRQIVTQLHSLEGDYISSLERGPAVDARRDRNYGGPFVDEAEFNTFLLSNTISTTPDIYRKLLESLLSHRTHRIVFTHGDLSPSNIIVKGGLIVGIIDWENAGWYPEYWESLQFFRGMYRGYRDYADVIFEVLHPVAVVTDHFLGHLTRH</sequence>
<dbReference type="InterPro" id="IPR051678">
    <property type="entry name" value="AGP_Transferase"/>
</dbReference>